<protein>
    <submittedName>
        <fullName evidence="1">Uncharacterized protein</fullName>
    </submittedName>
</protein>
<evidence type="ECO:0000313" key="1">
    <source>
        <dbReference type="EMBL" id="CAH4000408.1"/>
    </source>
</evidence>
<dbReference type="Proteomes" id="UP001152562">
    <property type="component" value="Unassembled WGS sequence"/>
</dbReference>
<dbReference type="AlphaFoldDB" id="A0A9P0T534"/>
<proteinExistence type="predicted"/>
<keyword evidence="2" id="KW-1185">Reference proteome</keyword>
<organism evidence="1 2">
    <name type="scientific">Pieris brassicae</name>
    <name type="common">White butterfly</name>
    <name type="synonym">Large white butterfly</name>
    <dbReference type="NCBI Taxonomy" id="7116"/>
    <lineage>
        <taxon>Eukaryota</taxon>
        <taxon>Metazoa</taxon>
        <taxon>Ecdysozoa</taxon>
        <taxon>Arthropoda</taxon>
        <taxon>Hexapoda</taxon>
        <taxon>Insecta</taxon>
        <taxon>Pterygota</taxon>
        <taxon>Neoptera</taxon>
        <taxon>Endopterygota</taxon>
        <taxon>Lepidoptera</taxon>
        <taxon>Glossata</taxon>
        <taxon>Ditrysia</taxon>
        <taxon>Papilionoidea</taxon>
        <taxon>Pieridae</taxon>
        <taxon>Pierinae</taxon>
        <taxon>Pieris</taxon>
    </lineage>
</organism>
<comment type="caution">
    <text evidence="1">The sequence shown here is derived from an EMBL/GenBank/DDBJ whole genome shotgun (WGS) entry which is preliminary data.</text>
</comment>
<evidence type="ECO:0000313" key="2">
    <source>
        <dbReference type="Proteomes" id="UP001152562"/>
    </source>
</evidence>
<accession>A0A9P0T534</accession>
<reference evidence="1" key="1">
    <citation type="submission" date="2022-05" db="EMBL/GenBank/DDBJ databases">
        <authorList>
            <person name="Okamura Y."/>
        </authorList>
    </citation>
    <scope>NUCLEOTIDE SEQUENCE</scope>
</reference>
<dbReference type="EMBL" id="CALOZG010000003">
    <property type="protein sequence ID" value="CAH4000408.1"/>
    <property type="molecule type" value="Genomic_DNA"/>
</dbReference>
<sequence>MQHQSPSVGLYILLSSIEFQHFIQHNAPTNKHNETVNRNTVEIHIARHMHKVYPKLPINIALLYYKGIPMIHALSSINSILHGMSTYQMQESIESFDTWPELVQKLCIWVIFSQPRYDKREFLLTIWQKTNYSSIRAEIFKKSMRSLCFYKDIEFNVKCNYIVMINEEWQFLQFLMDNLRKDESLIVDKFPYYFQRLSRMNASNFCLKSYQIMKNFTFQCKIFPRKPLIYYFGGELHLVDSDLLAVMVNDIITERLWTTKMNNHHLDVVKSCLYTSNVDAEQMVSFRKIIGPIFEKAYEIWDTKIVNCQLVQLNINHIVTLMNEQYQSYLDSKSNFSPSVLTVLLESLENNLSVKENYMMIRSLKLSVEYFKILSKANAIVKFDENTFDQTSLPLAKMCINVFCDDVLIYGNSIWRLFYHALQEMLDRFDVKKRTQYKIYNFMLDLSTELTPEQNYHVHVLIFELTLYKPDNFMHYLFGFDSDDNDDEGQEKLLTRIKTHHSIKVKAYHSKCVLRHVYDLYYEKFKYV</sequence>
<gene>
    <name evidence="1" type="ORF">PIBRA_LOCUS2594</name>
</gene>
<name>A0A9P0T534_PIEBR</name>